<dbReference type="PROSITE" id="PS50104">
    <property type="entry name" value="TIR"/>
    <property type="match status" value="1"/>
</dbReference>
<dbReference type="InterPro" id="IPR035897">
    <property type="entry name" value="Toll_tir_struct_dom_sf"/>
</dbReference>
<dbReference type="RefSeq" id="XP_004996095.1">
    <property type="nucleotide sequence ID" value="XM_004996038.1"/>
</dbReference>
<keyword evidence="3" id="KW-0964">Secreted</keyword>
<dbReference type="GeneID" id="16076683"/>
<evidence type="ECO:0000256" key="4">
    <source>
        <dbReference type="ARBA" id="ARBA00022729"/>
    </source>
</evidence>
<dbReference type="InterPro" id="IPR000157">
    <property type="entry name" value="TIR_dom"/>
</dbReference>
<evidence type="ECO:0000259" key="8">
    <source>
        <dbReference type="PROSITE" id="PS50001"/>
    </source>
</evidence>
<keyword evidence="6" id="KW-0727">SH2 domain</keyword>
<keyword evidence="7" id="KW-0472">Membrane</keyword>
<dbReference type="GO" id="GO:0007165">
    <property type="term" value="P:signal transduction"/>
    <property type="evidence" value="ECO:0007669"/>
    <property type="project" value="InterPro"/>
</dbReference>
<organism evidence="11">
    <name type="scientific">Salpingoeca rosetta (strain ATCC 50818 / BSB-021)</name>
    <dbReference type="NCBI Taxonomy" id="946362"/>
    <lineage>
        <taxon>Eukaryota</taxon>
        <taxon>Choanoflagellata</taxon>
        <taxon>Craspedida</taxon>
        <taxon>Salpingoecidae</taxon>
        <taxon>Salpingoeca</taxon>
    </lineage>
</organism>
<evidence type="ECO:0000313" key="10">
    <source>
        <dbReference type="EMBL" id="EGD81912.1"/>
    </source>
</evidence>
<evidence type="ECO:0000259" key="9">
    <source>
        <dbReference type="PROSITE" id="PS50104"/>
    </source>
</evidence>
<evidence type="ECO:0000256" key="7">
    <source>
        <dbReference type="SAM" id="Phobius"/>
    </source>
</evidence>
<keyword evidence="7" id="KW-0812">Transmembrane</keyword>
<dbReference type="PANTHER" id="PTHR31018:SF3">
    <property type="entry name" value="RECEPTOR PROTEIN-TYROSINE KINASE"/>
    <property type="match status" value="1"/>
</dbReference>
<dbReference type="Proteomes" id="UP000007799">
    <property type="component" value="Unassembled WGS sequence"/>
</dbReference>
<keyword evidence="4" id="KW-0732">Signal</keyword>
<gene>
    <name evidence="10" type="ORF">PTSG_02597</name>
</gene>
<dbReference type="CDD" id="cd00173">
    <property type="entry name" value="SH2"/>
    <property type="match status" value="1"/>
</dbReference>
<dbReference type="Gene3D" id="3.40.50.10140">
    <property type="entry name" value="Toll/interleukin-1 receptor homology (TIR) domain"/>
    <property type="match status" value="1"/>
</dbReference>
<evidence type="ECO:0000256" key="5">
    <source>
        <dbReference type="ARBA" id="ARBA00023180"/>
    </source>
</evidence>
<dbReference type="InterPro" id="IPR051648">
    <property type="entry name" value="CWI-Assembly_Regulator"/>
</dbReference>
<dbReference type="SUPFAM" id="SSF52200">
    <property type="entry name" value="Toll/Interleukin receptor TIR domain"/>
    <property type="match status" value="1"/>
</dbReference>
<keyword evidence="2" id="KW-0134">Cell wall</keyword>
<dbReference type="SUPFAM" id="SSF55550">
    <property type="entry name" value="SH2 domain"/>
    <property type="match status" value="1"/>
</dbReference>
<keyword evidence="11" id="KW-1185">Reference proteome</keyword>
<feature type="domain" description="TIR" evidence="9">
    <location>
        <begin position="9"/>
        <end position="151"/>
    </location>
</feature>
<name>F2U2R8_SALR5</name>
<protein>
    <submittedName>
        <fullName evidence="10">Uncharacterized protein</fullName>
    </submittedName>
</protein>
<keyword evidence="7" id="KW-1133">Transmembrane helix</keyword>
<comment type="subcellular location">
    <subcellularLocation>
        <location evidence="1">Secreted</location>
        <location evidence="1">Cell wall</location>
    </subcellularLocation>
</comment>
<feature type="transmembrane region" description="Helical" evidence="7">
    <location>
        <begin position="420"/>
        <end position="443"/>
    </location>
</feature>
<dbReference type="KEGG" id="sre:PTSG_02597"/>
<evidence type="ECO:0000256" key="6">
    <source>
        <dbReference type="PROSITE-ProRule" id="PRU00191"/>
    </source>
</evidence>
<evidence type="ECO:0000256" key="2">
    <source>
        <dbReference type="ARBA" id="ARBA00022512"/>
    </source>
</evidence>
<dbReference type="EMBL" id="GL832960">
    <property type="protein sequence ID" value="EGD81912.1"/>
    <property type="molecule type" value="Genomic_DNA"/>
</dbReference>
<dbReference type="PROSITE" id="PS50001">
    <property type="entry name" value="SH2"/>
    <property type="match status" value="1"/>
</dbReference>
<accession>F2U2R8</accession>
<dbReference type="InParanoid" id="F2U2R8"/>
<dbReference type="Gene3D" id="3.30.505.10">
    <property type="entry name" value="SH2 domain"/>
    <property type="match status" value="1"/>
</dbReference>
<evidence type="ECO:0000313" key="11">
    <source>
        <dbReference type="Proteomes" id="UP000007799"/>
    </source>
</evidence>
<evidence type="ECO:0000256" key="1">
    <source>
        <dbReference type="ARBA" id="ARBA00004191"/>
    </source>
</evidence>
<dbReference type="Gene3D" id="3.80.20.20">
    <property type="entry name" value="Receptor L-domain"/>
    <property type="match status" value="1"/>
</dbReference>
<dbReference type="SMART" id="SM00252">
    <property type="entry name" value="SH2"/>
    <property type="match status" value="1"/>
</dbReference>
<dbReference type="AlphaFoldDB" id="F2U2R8"/>
<feature type="domain" description="SH2" evidence="8">
    <location>
        <begin position="167"/>
        <end position="272"/>
    </location>
</feature>
<proteinExistence type="predicted"/>
<keyword evidence="5" id="KW-0325">Glycoprotein</keyword>
<dbReference type="OrthoDB" id="536881at2759"/>
<dbReference type="InterPro" id="IPR036941">
    <property type="entry name" value="Rcpt_L-dom_sf"/>
</dbReference>
<reference evidence="10" key="1">
    <citation type="submission" date="2009-08" db="EMBL/GenBank/DDBJ databases">
        <title>Annotation of Salpingoeca rosetta.</title>
        <authorList>
            <consortium name="The Broad Institute Genome Sequencing Platform"/>
            <person name="Russ C."/>
            <person name="Cuomo C."/>
            <person name="Burger G."/>
            <person name="Gray M.W."/>
            <person name="Holland P.W.H."/>
            <person name="King N."/>
            <person name="Lang F.B.F."/>
            <person name="Roger A.J."/>
            <person name="Ruiz-Trillo I."/>
            <person name="Young S.K."/>
            <person name="Zeng Q."/>
            <person name="Gargeya S."/>
            <person name="Alvarado L."/>
            <person name="Berlin A."/>
            <person name="Chapman S.B."/>
            <person name="Chen Z."/>
            <person name="Freedman E."/>
            <person name="Gellesch M."/>
            <person name="Goldberg J."/>
            <person name="Griggs A."/>
            <person name="Gujja S."/>
            <person name="Heilman E."/>
            <person name="Heiman D."/>
            <person name="Howarth C."/>
            <person name="Mehta T."/>
            <person name="Neiman D."/>
            <person name="Pearson M."/>
            <person name="Roberts A."/>
            <person name="Saif S."/>
            <person name="Shea T."/>
            <person name="Shenoy N."/>
            <person name="Sisk P."/>
            <person name="Stolte C."/>
            <person name="Sykes S."/>
            <person name="White J."/>
            <person name="Yandava C."/>
            <person name="Haas B."/>
            <person name="Nusbaum C."/>
            <person name="Birren B."/>
        </authorList>
    </citation>
    <scope>NUCLEOTIDE SEQUENCE [LARGE SCALE GENOMIC DNA]</scope>
    <source>
        <strain evidence="10">ATCC 50818</strain>
    </source>
</reference>
<dbReference type="InterPro" id="IPR036860">
    <property type="entry name" value="SH2_dom_sf"/>
</dbReference>
<evidence type="ECO:0000256" key="3">
    <source>
        <dbReference type="ARBA" id="ARBA00022525"/>
    </source>
</evidence>
<dbReference type="InterPro" id="IPR000980">
    <property type="entry name" value="SH2"/>
</dbReference>
<sequence>MAGVVSTDGVFDVFISLRFSEARNAGRALERALEERGIKTFLCDVAPGDDIASAVIRALHGCRMAVILGTRTYGKRTATKFSTFEELRYIVNRSKPFFLVKMCDDFAEPEAQFRLSEDISYFPWTPDEGAPHVEVPAALVDEIVAKLKTIPETAAPADAAPFERGRHGYGALPPPNVPVMSREAAEAILLDRDDAMPGDYLVRRKKKRNTAVIVSLVAHPGVVEHHVLERGLDGSYVVNGTRPAKACGTLSAMLEHLSTNRESMTRTLQCRVVETQSQQQRQAGEERGTTPEVVYDVGRADEAEDHAGPDACIGVARAERLHQQQQPWNPEQKYEEIAGGHDDQVYACPDAAGFGVYGTMSGDVGDDTDAGVDDAAFLRSGRPSSGSLSMRAAPAGIKAFSMEVADDAVVTKRGCGWKRILVALAVAVVVGVAVAVPLAVLGMGGSSATLDCGDLKSRAQFASAKLRQAAAVVNCCCDEFYNLESVTGSVALNSTLTSLQFGSVQKVVGIINVDGDTLAAIDFGGLTSVSGFMQITDTAVLTSIDFGSLASVERHVTIYNNDALTSIDFGNITSVGGYISFSGNYALTSIDFGNISGVGGILVRASRALTNIDFGSITSAGGGHIDISENDALTSINFGSLTSVEGYVAIYSNDVLTSIDFGSITSVGVDVNVRSNRALANIDFGSITSVGGFIDIRYTSVTSLDCKGVGTCIRYDAGVSLHNCPSPC</sequence>
<dbReference type="SUPFAM" id="SSF52058">
    <property type="entry name" value="L domain-like"/>
    <property type="match status" value="2"/>
</dbReference>
<dbReference type="PANTHER" id="PTHR31018">
    <property type="entry name" value="SPORULATION-SPECIFIC PROTEIN-RELATED"/>
    <property type="match status" value="1"/>
</dbReference>